<comment type="caution">
    <text evidence="1">The sequence shown here is derived from an EMBL/GenBank/DDBJ whole genome shotgun (WGS) entry which is preliminary data.</text>
</comment>
<organism evidence="1 2">
    <name type="scientific">Polarella glacialis</name>
    <name type="common">Dinoflagellate</name>
    <dbReference type="NCBI Taxonomy" id="89957"/>
    <lineage>
        <taxon>Eukaryota</taxon>
        <taxon>Sar</taxon>
        <taxon>Alveolata</taxon>
        <taxon>Dinophyceae</taxon>
        <taxon>Suessiales</taxon>
        <taxon>Suessiaceae</taxon>
        <taxon>Polarella</taxon>
    </lineage>
</organism>
<evidence type="ECO:0000313" key="1">
    <source>
        <dbReference type="EMBL" id="CAE8621148.1"/>
    </source>
</evidence>
<proteinExistence type="predicted"/>
<dbReference type="AlphaFoldDB" id="A0A813G7T9"/>
<gene>
    <name evidence="1" type="ORF">PGLA1383_LOCUS38671</name>
</gene>
<reference evidence="1" key="1">
    <citation type="submission" date="2021-02" db="EMBL/GenBank/DDBJ databases">
        <authorList>
            <person name="Dougan E. K."/>
            <person name="Rhodes N."/>
            <person name="Thang M."/>
            <person name="Chan C."/>
        </authorList>
    </citation>
    <scope>NUCLEOTIDE SEQUENCE</scope>
</reference>
<sequence length="198" mass="22055">MQYKPGNVVDGVRYCRRHACSLRGLPVRRPAILRPARCGRSRRLNGKQTLCKHCGQGNKSGPGCRKCRGRKAAQRFADRAQSVAIFEAHWELLQPFVEHGLRDVARAHVAGVLDIPGMLVSWHAQRVLQQYHDLSRVFGAIADLRDARLVTAAEFQIHNLQSQLLQLELPTDHRAAHGAWPHEACDASTASFAARFAA</sequence>
<accession>A0A813G7T9</accession>
<keyword evidence="2" id="KW-1185">Reference proteome</keyword>
<dbReference type="EMBL" id="CAJNNV010027654">
    <property type="protein sequence ID" value="CAE8621148.1"/>
    <property type="molecule type" value="Genomic_DNA"/>
</dbReference>
<dbReference type="Proteomes" id="UP000654075">
    <property type="component" value="Unassembled WGS sequence"/>
</dbReference>
<feature type="non-terminal residue" evidence="1">
    <location>
        <position position="1"/>
    </location>
</feature>
<name>A0A813G7T9_POLGL</name>
<protein>
    <submittedName>
        <fullName evidence="1">Uncharacterized protein</fullName>
    </submittedName>
</protein>
<evidence type="ECO:0000313" key="2">
    <source>
        <dbReference type="Proteomes" id="UP000654075"/>
    </source>
</evidence>